<reference evidence="1" key="1">
    <citation type="submission" date="2021-01" db="EMBL/GenBank/DDBJ databases">
        <authorList>
            <person name="Corre E."/>
            <person name="Pelletier E."/>
            <person name="Niang G."/>
            <person name="Scheremetjew M."/>
            <person name="Finn R."/>
            <person name="Kale V."/>
            <person name="Holt S."/>
            <person name="Cochrane G."/>
            <person name="Meng A."/>
            <person name="Brown T."/>
            <person name="Cohen L."/>
        </authorList>
    </citation>
    <scope>NUCLEOTIDE SEQUENCE</scope>
    <source>
        <strain evidence="1">CCCM811</strain>
    </source>
</reference>
<name>A0A6U3BJ30_9EUKA</name>
<protein>
    <submittedName>
        <fullName evidence="1">Uncharacterized protein</fullName>
    </submittedName>
</protein>
<accession>A0A6U3BJ30</accession>
<gene>
    <name evidence="1" type="ORF">LGLO00237_LOCUS6383</name>
    <name evidence="2" type="ORF">LGLO00237_LOCUS6384</name>
</gene>
<dbReference type="AlphaFoldDB" id="A0A6U3BJ30"/>
<evidence type="ECO:0000313" key="2">
    <source>
        <dbReference type="EMBL" id="CAE0653720.1"/>
    </source>
</evidence>
<organism evidence="1">
    <name type="scientific">Lotharella globosa</name>
    <dbReference type="NCBI Taxonomy" id="91324"/>
    <lineage>
        <taxon>Eukaryota</taxon>
        <taxon>Sar</taxon>
        <taxon>Rhizaria</taxon>
        <taxon>Cercozoa</taxon>
        <taxon>Chlorarachniophyceae</taxon>
        <taxon>Lotharella</taxon>
    </lineage>
</organism>
<proteinExistence type="predicted"/>
<dbReference type="EMBL" id="HBIV01008476">
    <property type="protein sequence ID" value="CAE0653720.1"/>
    <property type="molecule type" value="Transcribed_RNA"/>
</dbReference>
<sequence>MSLPQGQVIGVEETKAEQVQPTKRATCPRCEAVVSVPIGYHGKMKCGQCMKTFEILPVASVLEPSKDPYHNYKPPQGEWQTGTYSCCKDCCVCFTVGVVPFGLCYHLWSVGRDSFEQPPTTGGLFCPFCVTSLMCTFWTPLCAAICCPNICWPCFVGETLARFRHKYGLPKLPEGEKCCSTDGPLCNADCYQMTCPTTACCTICLLARQLKYAKANDVPTNKIPFIVTKMPSDNRMEVML</sequence>
<evidence type="ECO:0000313" key="1">
    <source>
        <dbReference type="EMBL" id="CAE0653718.1"/>
    </source>
</evidence>
<dbReference type="EMBL" id="HBIV01008475">
    <property type="protein sequence ID" value="CAE0653718.1"/>
    <property type="molecule type" value="Transcribed_RNA"/>
</dbReference>